<dbReference type="GO" id="GO:0005524">
    <property type="term" value="F:ATP binding"/>
    <property type="evidence" value="ECO:0007669"/>
    <property type="project" value="UniProtKB-KW"/>
</dbReference>
<keyword evidence="12" id="KW-1185">Reference proteome</keyword>
<feature type="domain" description="Helicase ATP-binding" evidence="10">
    <location>
        <begin position="2254"/>
        <end position="2442"/>
    </location>
</feature>
<feature type="compositionally biased region" description="Polar residues" evidence="9">
    <location>
        <begin position="1690"/>
        <end position="1699"/>
    </location>
</feature>
<evidence type="ECO:0000256" key="9">
    <source>
        <dbReference type="SAM" id="MobiDB-lite"/>
    </source>
</evidence>
<dbReference type="InterPro" id="IPR001650">
    <property type="entry name" value="Helicase_C-like"/>
</dbReference>
<feature type="region of interest" description="Disordered" evidence="9">
    <location>
        <begin position="579"/>
        <end position="623"/>
    </location>
</feature>
<feature type="compositionally biased region" description="Basic and acidic residues" evidence="9">
    <location>
        <begin position="1538"/>
        <end position="1548"/>
    </location>
</feature>
<feature type="region of interest" description="Disordered" evidence="9">
    <location>
        <begin position="3338"/>
        <end position="3430"/>
    </location>
</feature>
<evidence type="ECO:0000256" key="7">
    <source>
        <dbReference type="ARBA" id="ARBA00023125"/>
    </source>
</evidence>
<dbReference type="Gene3D" id="3.40.50.10810">
    <property type="entry name" value="Tandem AAA-ATPase domain"/>
    <property type="match status" value="1"/>
</dbReference>
<dbReference type="SMART" id="SM00487">
    <property type="entry name" value="DEXDc"/>
    <property type="match status" value="1"/>
</dbReference>
<reference evidence="13" key="1">
    <citation type="submission" date="2025-08" db="UniProtKB">
        <authorList>
            <consortium name="RefSeq"/>
        </authorList>
    </citation>
    <scope>IDENTIFICATION</scope>
</reference>
<feature type="compositionally biased region" description="Polar residues" evidence="9">
    <location>
        <begin position="606"/>
        <end position="619"/>
    </location>
</feature>
<dbReference type="GO" id="GO:0003677">
    <property type="term" value="F:DNA binding"/>
    <property type="evidence" value="ECO:0007669"/>
    <property type="project" value="UniProtKB-KW"/>
</dbReference>
<feature type="region of interest" description="Disordered" evidence="9">
    <location>
        <begin position="1945"/>
        <end position="1993"/>
    </location>
</feature>
<feature type="region of interest" description="Disordered" evidence="9">
    <location>
        <begin position="3751"/>
        <end position="3770"/>
    </location>
</feature>
<feature type="region of interest" description="Disordered" evidence="9">
    <location>
        <begin position="1735"/>
        <end position="1754"/>
    </location>
</feature>
<feature type="compositionally biased region" description="Basic and acidic residues" evidence="9">
    <location>
        <begin position="1847"/>
        <end position="1857"/>
    </location>
</feature>
<feature type="region of interest" description="Disordered" evidence="9">
    <location>
        <begin position="3096"/>
        <end position="3215"/>
    </location>
</feature>
<feature type="compositionally biased region" description="Polar residues" evidence="9">
    <location>
        <begin position="1614"/>
        <end position="1626"/>
    </location>
</feature>
<feature type="region of interest" description="Disordered" evidence="9">
    <location>
        <begin position="3040"/>
        <end position="3071"/>
    </location>
</feature>
<feature type="compositionally biased region" description="Low complexity" evidence="9">
    <location>
        <begin position="3400"/>
        <end position="3419"/>
    </location>
</feature>
<feature type="region of interest" description="Disordered" evidence="9">
    <location>
        <begin position="3512"/>
        <end position="3535"/>
    </location>
</feature>
<feature type="region of interest" description="Disordered" evidence="9">
    <location>
        <begin position="186"/>
        <end position="219"/>
    </location>
</feature>
<feature type="compositionally biased region" description="Polar residues" evidence="9">
    <location>
        <begin position="73"/>
        <end position="84"/>
    </location>
</feature>
<dbReference type="InterPro" id="IPR014001">
    <property type="entry name" value="Helicase_ATP-bd"/>
</dbReference>
<dbReference type="Pfam" id="PF00176">
    <property type="entry name" value="SNF2-rel_dom"/>
    <property type="match status" value="1"/>
</dbReference>
<dbReference type="InterPro" id="IPR027417">
    <property type="entry name" value="P-loop_NTPase"/>
</dbReference>
<feature type="region of interest" description="Disordered" evidence="9">
    <location>
        <begin position="1307"/>
        <end position="1362"/>
    </location>
</feature>
<gene>
    <name evidence="13" type="primary">LOC112047188</name>
</gene>
<feature type="compositionally biased region" description="Polar residues" evidence="9">
    <location>
        <begin position="209"/>
        <end position="219"/>
    </location>
</feature>
<evidence type="ECO:0000256" key="5">
    <source>
        <dbReference type="ARBA" id="ARBA00022806"/>
    </source>
</evidence>
<dbReference type="InterPro" id="IPR038718">
    <property type="entry name" value="SNF2-like_sf"/>
</dbReference>
<evidence type="ECO:0000313" key="13">
    <source>
        <dbReference type="RefSeq" id="XP_023939975.2"/>
    </source>
</evidence>
<feature type="region of interest" description="Disordered" evidence="9">
    <location>
        <begin position="1528"/>
        <end position="1724"/>
    </location>
</feature>
<feature type="compositionally biased region" description="Basic residues" evidence="9">
    <location>
        <begin position="186"/>
        <end position="195"/>
    </location>
</feature>
<evidence type="ECO:0000259" key="11">
    <source>
        <dbReference type="PROSITE" id="PS51194"/>
    </source>
</evidence>
<feature type="compositionally biased region" description="Polar residues" evidence="9">
    <location>
        <begin position="2028"/>
        <end position="2041"/>
    </location>
</feature>
<dbReference type="CDD" id="cd18793">
    <property type="entry name" value="SF2_C_SNF"/>
    <property type="match status" value="1"/>
</dbReference>
<keyword evidence="6" id="KW-0067">ATP-binding</keyword>
<evidence type="ECO:0000256" key="1">
    <source>
        <dbReference type="ARBA" id="ARBA00004123"/>
    </source>
</evidence>
<comment type="similarity">
    <text evidence="2">Belongs to the SNF2/RAD54 helicase family.</text>
</comment>
<dbReference type="InterPro" id="IPR044574">
    <property type="entry name" value="ARIP4-like"/>
</dbReference>
<dbReference type="GO" id="GO:0004386">
    <property type="term" value="F:helicase activity"/>
    <property type="evidence" value="ECO:0007669"/>
    <property type="project" value="UniProtKB-KW"/>
</dbReference>
<feature type="compositionally biased region" description="Acidic residues" evidence="9">
    <location>
        <begin position="1318"/>
        <end position="1362"/>
    </location>
</feature>
<organism evidence="12 13">
    <name type="scientific">Bicyclus anynana</name>
    <name type="common">Squinting bush brown butterfly</name>
    <dbReference type="NCBI Taxonomy" id="110368"/>
    <lineage>
        <taxon>Eukaryota</taxon>
        <taxon>Metazoa</taxon>
        <taxon>Ecdysozoa</taxon>
        <taxon>Arthropoda</taxon>
        <taxon>Hexapoda</taxon>
        <taxon>Insecta</taxon>
        <taxon>Pterygota</taxon>
        <taxon>Neoptera</taxon>
        <taxon>Endopterygota</taxon>
        <taxon>Lepidoptera</taxon>
        <taxon>Glossata</taxon>
        <taxon>Ditrysia</taxon>
        <taxon>Papilionoidea</taxon>
        <taxon>Nymphalidae</taxon>
        <taxon>Satyrinae</taxon>
        <taxon>Satyrini</taxon>
        <taxon>Mycalesina</taxon>
        <taxon>Bicyclus</taxon>
    </lineage>
</organism>
<evidence type="ECO:0000256" key="3">
    <source>
        <dbReference type="ARBA" id="ARBA00022741"/>
    </source>
</evidence>
<dbReference type="PROSITE" id="PS51194">
    <property type="entry name" value="HELICASE_CTER"/>
    <property type="match status" value="1"/>
</dbReference>
<feature type="compositionally biased region" description="Basic residues" evidence="9">
    <location>
        <begin position="501"/>
        <end position="510"/>
    </location>
</feature>
<dbReference type="InterPro" id="IPR017956">
    <property type="entry name" value="AT_hook_DNA-bd_motif"/>
</dbReference>
<evidence type="ECO:0000256" key="2">
    <source>
        <dbReference type="ARBA" id="ARBA00007025"/>
    </source>
</evidence>
<evidence type="ECO:0000259" key="10">
    <source>
        <dbReference type="PROSITE" id="PS51192"/>
    </source>
</evidence>
<dbReference type="RefSeq" id="XP_023939975.2">
    <property type="nucleotide sequence ID" value="XM_024084207.2"/>
</dbReference>
<feature type="region of interest" description="Disordered" evidence="9">
    <location>
        <begin position="1846"/>
        <end position="1931"/>
    </location>
</feature>
<dbReference type="SMART" id="SM00490">
    <property type="entry name" value="HELICc"/>
    <property type="match status" value="1"/>
</dbReference>
<keyword evidence="5" id="KW-0347">Helicase</keyword>
<dbReference type="GO" id="GO:0016887">
    <property type="term" value="F:ATP hydrolysis activity"/>
    <property type="evidence" value="ECO:0007669"/>
    <property type="project" value="InterPro"/>
</dbReference>
<feature type="compositionally biased region" description="Basic and acidic residues" evidence="9">
    <location>
        <begin position="2043"/>
        <end position="2060"/>
    </location>
</feature>
<feature type="compositionally biased region" description="Polar residues" evidence="9">
    <location>
        <begin position="1648"/>
        <end position="1660"/>
    </location>
</feature>
<dbReference type="InterPro" id="IPR049730">
    <property type="entry name" value="SNF2/RAD54-like_C"/>
</dbReference>
<keyword evidence="4" id="KW-0378">Hydrolase</keyword>
<feature type="compositionally biased region" description="Basic and acidic residues" evidence="9">
    <location>
        <begin position="3359"/>
        <end position="3376"/>
    </location>
</feature>
<dbReference type="OrthoDB" id="2020972at2759"/>
<feature type="region of interest" description="Disordered" evidence="9">
    <location>
        <begin position="2872"/>
        <end position="2925"/>
    </location>
</feature>
<dbReference type="GO" id="GO:0005634">
    <property type="term" value="C:nucleus"/>
    <property type="evidence" value="ECO:0007669"/>
    <property type="project" value="UniProtKB-SubCell"/>
</dbReference>
<sequence>MSEANDINSDNLCTTEDAFEKFQAVSVCEEEVEYITLSDIVSPPPPNHDPSDILPELLADDVSPPLVPEEPVNQVTSTTDQNVQEILPSPKKRGRKKKANMESSSCPVSGQTEYYDSATVIDNESIKNNITSLGLENSFDNSTTNKEQVLPEALINSIPNETPRISRRGRYIRKPVIKEPIQQKIPNKRGRKPKHLQVPAPSLEDEKNVTQYSNNDNTSLEQPKLETVKRGRRKKRIPSECIEFSNEVIIENETNLDLVPPVEETSLPNVKRKKRGKKIKKYDLNDTSTIEKEQKSDEVEQLTCYNPELFANELTEDEIEDMPLVALSNKIGNDRKTATSDIPLGTENELLIEMTKASEIKDNVGVQKTQKKRGRPKKVHTNDFTLNQSPESEKDIITTNSIGKHINIQEQETNDSKMCIDELSANNNTFDNNAKDEATTFQESQEDILNDSPNKRNSKKPIMSDFEYNIDSIIKNDNESDNVASRLKDPSEPETEDSSKRPVRRKVKKNLHYDEGSDEDPYANIELSDDEPRRRKGGKYYSDDEYIPGGKRQLSDASDSDIDIDEDVDVNELLGESIKHRGRKYKGSESGSSPRKRAKKGDKSKPNNLDVFTQKPTTESTDDLEDLLETSVIKTSDDTPKSWGSTKEFNDFLIKISQAPDIKIKKAKSMDTSKAPLQIPIIDQNEVKKTYEMCAQTDTITTKSVLVQTTSVHELPMKNQVQLTSEQSEKACEFLSGIVRTTAELGQLMIQKSENFIEKKINTTHVTDTLKMDFCVQKSFLLFRLAKHNLVQMEEDLAKQYTEFLKENNLIQHREELKVIEPTSKAANSDSDCEIVEEPLENNKEVKQAFNPKTVFLNKELSIKIAKKSCEEPKPKEKVNVKGRHTVWINDSIMVKKVKPTQSFLAQDSRNKKPPDTYITLKMVSDFFKIYNQQKAISTCAQLLRPQWLNVKQNYFCYYFFHKTCETSESSVTNEELTANVTVTENLQNMNDLKPLNIHPKSLLTLCTKAIQKLMLVEDNDTAKKCFLSPNIKTSSLNSDILLSICEDEMKDIKCLSDLNGKKVNVGHLKTLCYKKLVELICMPDFSESNVEKVLTYKCKKNNSIYKINEDTREEKCSAFIEKKKPLLDTPKFIEKVEPLFTLCLRIIQDSQKAHETPIFVNKRRFFEPHSLKSIVLNKVKNVIQKQIGLSDNHANKTDIFQDCVTTEPIQINNFNFDIKEPSSLNFLCIDVLNNHILYRLNSSFPNSLKSLCINHVNNILNKEDKNDGQFTIESHIGDLNFTINNVNTVSEEVFLNVTDEDYNEDNQMETFDGENNFSDDCEADYENDAEDDNNVTDDDNNVPEDDNNVPEDDNNVPEDDNNWVSQVQMKELRSFIEPINNTDSEKAPQVSDLLPKSTVNIKAEPLDEQPDNIAETNVKMEPLDEEDSSFLPLIETKQEHIEAMSSSKEPIQRQNSNSYDENTFETFVSSNKMITSMTNYEFSHDEVFTQSTSRVRRQYEPDSDDEIENLADSLNLLVPQNIEKAKDRLMESSSDEDTNKKTKPEKRARGRPKKNAKTNNPQPVVKENVASKSELAILTRRMKEKIRQVEKKNKSSESESEDTPLNVIKETSDPQSAKENLTSKSELAILTRRMKDKIKQVEKKNKTSGSESEDTSSNIIKEKEKSRGKSSKKQPSDCKEPDKEIQCSDVDSTEQINEFDTKLNEITPTKDKQISEKDTNEKAAVSCDKELNNFNDEENNVSDMDDRSNSPLINTEDPVELLECEPNIAMLMERPPIKKKLKKKDFSKPGPRCSKKDYVPYIDRHGWNCYPINTNDSKIYQDAQILLHKLPESFVQTYLKYQDLSEQSKDDSEVDKLTNLQSLHRVTSKEKGRQKTKDNKNITSEHGKTKSSETDTNFQTDVKVEPCEELLPSEDEDDNTGYITPPDTIQRSAENCLAKDFLMNEDNDSDSEKPEGASKKQAIKNDDEETAIKKSKRSSKSKTDDAQVKPSEELMLTADKVMNKELALLHAPVELDSELPEIKFATRSATKNPNKTSPKTHTVRENKDKDDSSSEEEKQWFTTKEKLLKRLEKKQECPSVDDAKRAKIINEFIEKRVEGPQIRLRARPIRKPRSSKKMMERRKQMKILTRELLGDDASHTGKKSYQTYGKGRRNIRKVINRKALSLSTVTANMEESQRKQRLAMRQTQLREILGCEEGVNVVVINDELCLEYDFDTLQPVVTVHPFFTKVMKAHQYEGVKFMWDACFESVEQVQSGHPGGGCILAHCMGLGKTLQVLALLHTVLTNPQVGMQRVLVCCPLSTVLNWVDEIHKWIGPVTGKIKVFELSKLKKTYERAYQLEDWYNGGGIFIIGYELFRSLSTLDPVLDCVRVTILNKIRSALLDPGPDIVICDEGHLLKNDCSVLAVAMSRVRTRRRIILTGTPMQNNLREYYCMVNFVKPCLLGSYSEYSNRFENPIMNGQHRDSIEEDIKLMKARTHILHKVLEGCLQRQEASVLYPYLPKKHEYTVFVSLTKSQREMYMHYLKNYAKETKQSVLKDFHVLQKIWTHPQVLHNFFMKSQDDEKEQKIKVEKEDDLVAEDLGASEDTKPSTMETWWLPYVSESDVLDELNSSNKFLVIFRLLEECIALGDKVLIFSTSLYTMDALEYFLRRMNHWSLGREYYRLDGSVPAEVRQKWCREFNADTNTGTKLFLISTRAGCLGLNMTAANRVIILDTSWNPAHDIQSIFRVYRFGQRKDCYIYRLVAMGTMEQKIYERSVTKQAVACRVVDEQQIDRHYNMSELTELYRLDEDGTGVAAGLAAGVRDAALLRVADYDTSTGPLLYAVHEHDSLLRGSGESGLAEDERAAVWSQFQEEHANKHIQNIALKLPKNPKVNGENAKQDPNNQTAPNAPDAKPKSKRGRKPLASKNPPPAQPSTSSQDNRVLDQEESMIQKIMQILIQHNFHTNGPEEIGELIKNVRKTVSNPKRMSFRHIDPMTASIAQVLLEEDAMAAAPKLTVENSDQSQYVEPAESTETIVGTLADYNTICFDQNEGQELLMEQPLKRRRRKRNEADSNSIQDQNELADTDSTEMIVGTPVENSIFFDDSTEVQEVEDIPLKKRRRQRRESDEEYVPDKQKIKKLTDKLKPKTRKSNEYNPNSNSENAEEMIISDLPSTENTTPIIAEEEVPQQTVATNRKASGKKEKDKVKKKNQPELEVISDKVQEPENVSESILLSDDDEPVTAPAKAPDVIPQSNIKLEKPQSVMVKQEPKQSKEPPIPLHKSLLTNKNFIKIVAHTYLTGNPMLDEDAAVLAAQYSTLKALKELEATNKDIVSGPIYDIAVQVLGRDLLKKLHNASSTKKDDDIQTTSSPITAHTDTSDVNKPVDDAPVEVKNKPGPRGKSLGVKRESTKKEKHTKTSTITIDDDFPAPSTSTAPAPRRRPGPRTAVSAPEVVPVGLFQGPSTLLPRFPSQDECILPDDDDAIIVGDAPTIVEHTTSKRDTRNRISGEQTVVQPKVVQIVQKQPVVNPIPLPPPPAASPAPTPQKQVGSGNETICLDSDEEEPVQPVVQKVRKAVKSTTKLPYSDNVTTSTDSVCHVTPVTKSDLNTILDKKKKILLVPTSEFKSMQSKNAPISSKSVFQQGSTTSQTASISKEPISTTRQTNYKDVGKTTDQLKSQCLPGDIIRISKAGKVEILRKTEQSTSLVDPSADNSFTIIPEELINIDNNAKNDAKTPLKTVKSAAYTNYKTPVSKSKTITIPKSSIQGIRLKLNPPENTPKVTASESAPKSYSKSSTVLSSIVSRSKSPDPLSVLQNVVQIPADKYQATMATHSADSRSLQKPTDSNKINEKYKVIATPTKTTVNNSVKRDSVLLRPSEVTKPEARSANSKVIDLTEALTMVSEIQKKASPKTVVSNVKVSGSSKDISISKAGKLMTSNKIKPSTSFDTSTKPNTSLKKPAATEVSKRPSPWQDTLPYKKKKPDGHRLTLADFDIDDLDDIIELE</sequence>
<dbReference type="GeneID" id="112047188"/>
<feature type="compositionally biased region" description="Basic and acidic residues" evidence="9">
    <location>
        <begin position="1982"/>
        <end position="1993"/>
    </location>
</feature>
<dbReference type="PANTHER" id="PTHR45797">
    <property type="entry name" value="RAD54-LIKE"/>
    <property type="match status" value="1"/>
</dbReference>
<feature type="region of interest" description="Disordered" evidence="9">
    <location>
        <begin position="364"/>
        <end position="386"/>
    </location>
</feature>
<feature type="region of interest" description="Disordered" evidence="9">
    <location>
        <begin position="477"/>
        <end position="563"/>
    </location>
</feature>
<feature type="region of interest" description="Disordered" evidence="9">
    <location>
        <begin position="2025"/>
        <end position="2060"/>
    </location>
</feature>
<feature type="region of interest" description="Disordered" evidence="9">
    <location>
        <begin position="3617"/>
        <end position="3645"/>
    </location>
</feature>
<keyword evidence="8" id="KW-0539">Nucleus</keyword>
<feature type="domain" description="Helicase C-terminal" evidence="11">
    <location>
        <begin position="2618"/>
        <end position="2775"/>
    </location>
</feature>
<feature type="compositionally biased region" description="Basic and acidic residues" evidence="9">
    <location>
        <begin position="1586"/>
        <end position="1598"/>
    </location>
</feature>
<proteinExistence type="inferred from homology"/>
<dbReference type="Pfam" id="PF00271">
    <property type="entry name" value="Helicase_C"/>
    <property type="match status" value="1"/>
</dbReference>
<keyword evidence="7" id="KW-0238">DNA-binding</keyword>
<feature type="region of interest" description="Disordered" evidence="9">
    <location>
        <begin position="440"/>
        <end position="462"/>
    </location>
</feature>
<feature type="compositionally biased region" description="Basic and acidic residues" evidence="9">
    <location>
        <begin position="3114"/>
        <end position="3128"/>
    </location>
</feature>
<feature type="compositionally biased region" description="Acidic residues" evidence="9">
    <location>
        <begin position="1908"/>
        <end position="1920"/>
    </location>
</feature>
<dbReference type="InterPro" id="IPR000330">
    <property type="entry name" value="SNF2_N"/>
</dbReference>
<accession>A0A6J1MWG9</accession>
<dbReference type="Proteomes" id="UP001652582">
    <property type="component" value="Chromosome 20"/>
</dbReference>
<name>A0A6J1MWG9_BICAN</name>
<dbReference type="PROSITE" id="PS51192">
    <property type="entry name" value="HELICASE_ATP_BIND_1"/>
    <property type="match status" value="1"/>
</dbReference>
<feature type="compositionally biased region" description="Basic and acidic residues" evidence="9">
    <location>
        <begin position="1675"/>
        <end position="1687"/>
    </location>
</feature>
<feature type="compositionally biased region" description="Polar residues" evidence="9">
    <location>
        <begin position="3348"/>
        <end position="3358"/>
    </location>
</feature>
<feature type="compositionally biased region" description="Basic residues" evidence="9">
    <location>
        <begin position="369"/>
        <end position="379"/>
    </location>
</feature>
<evidence type="ECO:0000256" key="4">
    <source>
        <dbReference type="ARBA" id="ARBA00022801"/>
    </source>
</evidence>
<dbReference type="SMART" id="SM00384">
    <property type="entry name" value="AT_hook"/>
    <property type="match status" value="3"/>
</dbReference>
<dbReference type="Gene3D" id="3.40.50.300">
    <property type="entry name" value="P-loop containing nucleotide triphosphate hydrolases"/>
    <property type="match status" value="1"/>
</dbReference>
<keyword evidence="3" id="KW-0547">Nucleotide-binding</keyword>
<feature type="region of interest" description="Disordered" evidence="9">
    <location>
        <begin position="3919"/>
        <end position="3964"/>
    </location>
</feature>
<evidence type="ECO:0000256" key="8">
    <source>
        <dbReference type="ARBA" id="ARBA00023242"/>
    </source>
</evidence>
<evidence type="ECO:0000256" key="6">
    <source>
        <dbReference type="ARBA" id="ARBA00022840"/>
    </source>
</evidence>
<evidence type="ECO:0000313" key="12">
    <source>
        <dbReference type="Proteomes" id="UP001652582"/>
    </source>
</evidence>
<feature type="compositionally biased region" description="Polar residues" evidence="9">
    <location>
        <begin position="101"/>
        <end position="110"/>
    </location>
</feature>
<feature type="region of interest" description="Disordered" evidence="9">
    <location>
        <begin position="61"/>
        <end position="110"/>
    </location>
</feature>
<dbReference type="SUPFAM" id="SSF52540">
    <property type="entry name" value="P-loop containing nucleoside triphosphate hydrolases"/>
    <property type="match status" value="2"/>
</dbReference>
<comment type="subcellular location">
    <subcellularLocation>
        <location evidence="1">Nucleus</location>
    </subcellularLocation>
</comment>
<feature type="compositionally biased region" description="Basic and acidic residues" evidence="9">
    <location>
        <begin position="1868"/>
        <end position="1894"/>
    </location>
</feature>
<dbReference type="PANTHER" id="PTHR45797:SF3">
    <property type="entry name" value="TRANSCRIPTIONAL REGULATOR ATRX HOMOLOG"/>
    <property type="match status" value="1"/>
</dbReference>
<feature type="compositionally biased region" description="Pro residues" evidence="9">
    <location>
        <begin position="3512"/>
        <end position="3525"/>
    </location>
</feature>
<feature type="compositionally biased region" description="Basic and acidic residues" evidence="9">
    <location>
        <begin position="1700"/>
        <end position="1724"/>
    </location>
</feature>
<dbReference type="KEGG" id="bany:112047188"/>
<protein>
    <submittedName>
        <fullName evidence="13">Uncharacterized protein LOC112047188</fullName>
    </submittedName>
</protein>
<feature type="compositionally biased region" description="Polar residues" evidence="9">
    <location>
        <begin position="3919"/>
        <end position="3937"/>
    </location>
</feature>